<name>A0A7J7J2D4_BUGNE</name>
<dbReference type="Proteomes" id="UP000593567">
    <property type="component" value="Unassembled WGS sequence"/>
</dbReference>
<dbReference type="AlphaFoldDB" id="A0A7J7J2D4"/>
<dbReference type="SUPFAM" id="SSF50729">
    <property type="entry name" value="PH domain-like"/>
    <property type="match status" value="1"/>
</dbReference>
<dbReference type="SMART" id="SM00233">
    <property type="entry name" value="PH"/>
    <property type="match status" value="1"/>
</dbReference>
<keyword evidence="4" id="KW-1185">Reference proteome</keyword>
<evidence type="ECO:0000313" key="4">
    <source>
        <dbReference type="Proteomes" id="UP000593567"/>
    </source>
</evidence>
<reference evidence="3" key="1">
    <citation type="submission" date="2020-06" db="EMBL/GenBank/DDBJ databases">
        <title>Draft genome of Bugula neritina, a colonial animal packing powerful symbionts and potential medicines.</title>
        <authorList>
            <person name="Rayko M."/>
        </authorList>
    </citation>
    <scope>NUCLEOTIDE SEQUENCE [LARGE SCALE GENOMIC DNA]</scope>
    <source>
        <strain evidence="3">Kwan_BN1</strain>
    </source>
</reference>
<dbReference type="Gene3D" id="2.30.29.30">
    <property type="entry name" value="Pleckstrin-homology domain (PH domain)/Phosphotyrosine-binding domain (PTB)"/>
    <property type="match status" value="1"/>
</dbReference>
<protein>
    <recommendedName>
        <fullName evidence="2">PH domain-containing protein</fullName>
    </recommendedName>
</protein>
<feature type="region of interest" description="Disordered" evidence="1">
    <location>
        <begin position="395"/>
        <end position="417"/>
    </location>
</feature>
<dbReference type="EMBL" id="VXIV02003206">
    <property type="protein sequence ID" value="KAF6019896.1"/>
    <property type="molecule type" value="Genomic_DNA"/>
</dbReference>
<dbReference type="CDD" id="cd00821">
    <property type="entry name" value="PH"/>
    <property type="match status" value="1"/>
</dbReference>
<comment type="caution">
    <text evidence="3">The sequence shown here is derived from an EMBL/GenBank/DDBJ whole genome shotgun (WGS) entry which is preliminary data.</text>
</comment>
<accession>A0A7J7J2D4</accession>
<evidence type="ECO:0000256" key="1">
    <source>
        <dbReference type="SAM" id="MobiDB-lite"/>
    </source>
</evidence>
<dbReference type="Pfam" id="PF00169">
    <property type="entry name" value="PH"/>
    <property type="match status" value="1"/>
</dbReference>
<evidence type="ECO:0000313" key="3">
    <source>
        <dbReference type="EMBL" id="KAF6019896.1"/>
    </source>
</evidence>
<sequence>MSVFRKALTLPRKLSKSGDSLEIPEVLENLECVHRGWLTRKLKLKKKYYWCSLNGRWLSFWDDLAQQESWSSCRSNNYIDMATAHQVMTSLNSHTPYGFDIITSKEKITLIAKNKQESDEWIQFLQIAMQYKQRSGSQSSSATPEVETKTPTAYEKIEPLYEDAFDPPTPATTPQLPATTPQLPATTPQLPATTPQLPAATPQPPATDAVSNEPKAQGSIAQKSNQNSVLLSSVDSTCSDDSEMHIYEEVSLAPLATNSTNSSCGDSSSLVDNMYGEIEPFSMPTVKETTSNLKLGNNNMSTKPSIMRMRPTTKRITEVVSQMPMLKEEEMSESRPTTVIVEDSDGTKVAVPMRASRMSSSSSLDIESPSTVAPSTVSPSTDDIYAQIIKRFSQTGPATSRASNKKTNSENTNKKQPACIFKHELEPESIKQLRELLGISAASELTESSDVTFERLTRGRHMQALHDLLHA</sequence>
<feature type="compositionally biased region" description="Polar residues" evidence="1">
    <location>
        <begin position="219"/>
        <end position="229"/>
    </location>
</feature>
<feature type="compositionally biased region" description="Low complexity" evidence="1">
    <location>
        <begin position="356"/>
        <end position="379"/>
    </location>
</feature>
<gene>
    <name evidence="3" type="ORF">EB796_021786</name>
</gene>
<feature type="domain" description="PH" evidence="2">
    <location>
        <begin position="31"/>
        <end position="130"/>
    </location>
</feature>
<dbReference type="InterPro" id="IPR001849">
    <property type="entry name" value="PH_domain"/>
</dbReference>
<feature type="compositionally biased region" description="Low complexity" evidence="1">
    <location>
        <begin position="172"/>
        <end position="200"/>
    </location>
</feature>
<feature type="region of interest" description="Disordered" evidence="1">
    <location>
        <begin position="162"/>
        <end position="229"/>
    </location>
</feature>
<feature type="compositionally biased region" description="Low complexity" evidence="1">
    <location>
        <begin position="405"/>
        <end position="415"/>
    </location>
</feature>
<evidence type="ECO:0000259" key="2">
    <source>
        <dbReference type="PROSITE" id="PS50003"/>
    </source>
</evidence>
<dbReference type="PROSITE" id="PS50003">
    <property type="entry name" value="PH_DOMAIN"/>
    <property type="match status" value="1"/>
</dbReference>
<proteinExistence type="predicted"/>
<organism evidence="3 4">
    <name type="scientific">Bugula neritina</name>
    <name type="common">Brown bryozoan</name>
    <name type="synonym">Sertularia neritina</name>
    <dbReference type="NCBI Taxonomy" id="10212"/>
    <lineage>
        <taxon>Eukaryota</taxon>
        <taxon>Metazoa</taxon>
        <taxon>Spiralia</taxon>
        <taxon>Lophotrochozoa</taxon>
        <taxon>Bryozoa</taxon>
        <taxon>Gymnolaemata</taxon>
        <taxon>Cheilostomatida</taxon>
        <taxon>Flustrina</taxon>
        <taxon>Buguloidea</taxon>
        <taxon>Bugulidae</taxon>
        <taxon>Bugula</taxon>
    </lineage>
</organism>
<feature type="region of interest" description="Disordered" evidence="1">
    <location>
        <begin position="355"/>
        <end position="379"/>
    </location>
</feature>
<dbReference type="InterPro" id="IPR011993">
    <property type="entry name" value="PH-like_dom_sf"/>
</dbReference>